<proteinExistence type="predicted"/>
<keyword evidence="2" id="KW-1133">Transmembrane helix</keyword>
<feature type="transmembrane region" description="Helical" evidence="2">
    <location>
        <begin position="59"/>
        <end position="81"/>
    </location>
</feature>
<dbReference type="HOGENOM" id="CLU_1865347_0_0_1"/>
<organism evidence="3 4">
    <name type="scientific">Collybiopsis luxurians FD-317 M1</name>
    <dbReference type="NCBI Taxonomy" id="944289"/>
    <lineage>
        <taxon>Eukaryota</taxon>
        <taxon>Fungi</taxon>
        <taxon>Dikarya</taxon>
        <taxon>Basidiomycota</taxon>
        <taxon>Agaricomycotina</taxon>
        <taxon>Agaricomycetes</taxon>
        <taxon>Agaricomycetidae</taxon>
        <taxon>Agaricales</taxon>
        <taxon>Marasmiineae</taxon>
        <taxon>Omphalotaceae</taxon>
        <taxon>Collybiopsis</taxon>
        <taxon>Collybiopsis luxurians</taxon>
    </lineage>
</organism>
<keyword evidence="4" id="KW-1185">Reference proteome</keyword>
<evidence type="ECO:0000256" key="2">
    <source>
        <dbReference type="SAM" id="Phobius"/>
    </source>
</evidence>
<evidence type="ECO:0000313" key="3">
    <source>
        <dbReference type="EMBL" id="KIK61412.1"/>
    </source>
</evidence>
<keyword evidence="2" id="KW-0812">Transmembrane</keyword>
<evidence type="ECO:0000256" key="1">
    <source>
        <dbReference type="SAM" id="MobiDB-lite"/>
    </source>
</evidence>
<gene>
    <name evidence="3" type="ORF">GYMLUDRAFT_243588</name>
</gene>
<keyword evidence="2" id="KW-0472">Membrane</keyword>
<dbReference type="AlphaFoldDB" id="A0A0D0CQR8"/>
<dbReference type="EMBL" id="KN834771">
    <property type="protein sequence ID" value="KIK61412.1"/>
    <property type="molecule type" value="Genomic_DNA"/>
</dbReference>
<sequence>MDRRVRSMRPQIEVSSPSIRSNSTGLLPQGSVSAFAIEDYGGTMLASIHNSTSFCLIELLTPGISLVTPIIIPMTIGYFVADVRRRQSHFPYSFERLVSAFGFIAPATHHARHMKVIQICWEGYLTRLYFIDWIIGL</sequence>
<dbReference type="Proteomes" id="UP000053593">
    <property type="component" value="Unassembled WGS sequence"/>
</dbReference>
<reference evidence="3 4" key="1">
    <citation type="submission" date="2014-04" db="EMBL/GenBank/DDBJ databases">
        <title>Evolutionary Origins and Diversification of the Mycorrhizal Mutualists.</title>
        <authorList>
            <consortium name="DOE Joint Genome Institute"/>
            <consortium name="Mycorrhizal Genomics Consortium"/>
            <person name="Kohler A."/>
            <person name="Kuo A."/>
            <person name="Nagy L.G."/>
            <person name="Floudas D."/>
            <person name="Copeland A."/>
            <person name="Barry K.W."/>
            <person name="Cichocki N."/>
            <person name="Veneault-Fourrey C."/>
            <person name="LaButti K."/>
            <person name="Lindquist E.A."/>
            <person name="Lipzen A."/>
            <person name="Lundell T."/>
            <person name="Morin E."/>
            <person name="Murat C."/>
            <person name="Riley R."/>
            <person name="Ohm R."/>
            <person name="Sun H."/>
            <person name="Tunlid A."/>
            <person name="Henrissat B."/>
            <person name="Grigoriev I.V."/>
            <person name="Hibbett D.S."/>
            <person name="Martin F."/>
        </authorList>
    </citation>
    <scope>NUCLEOTIDE SEQUENCE [LARGE SCALE GENOMIC DNA]</scope>
    <source>
        <strain evidence="3 4">FD-317 M1</strain>
    </source>
</reference>
<feature type="region of interest" description="Disordered" evidence="1">
    <location>
        <begin position="1"/>
        <end position="21"/>
    </location>
</feature>
<protein>
    <submittedName>
        <fullName evidence="3">Uncharacterized protein</fullName>
    </submittedName>
</protein>
<name>A0A0D0CQR8_9AGAR</name>
<accession>A0A0D0CQR8</accession>
<evidence type="ECO:0000313" key="4">
    <source>
        <dbReference type="Proteomes" id="UP000053593"/>
    </source>
</evidence>